<dbReference type="Proteomes" id="UP000789901">
    <property type="component" value="Unassembled WGS sequence"/>
</dbReference>
<organism evidence="1 2">
    <name type="scientific">Gigaspora margarita</name>
    <dbReference type="NCBI Taxonomy" id="4874"/>
    <lineage>
        <taxon>Eukaryota</taxon>
        <taxon>Fungi</taxon>
        <taxon>Fungi incertae sedis</taxon>
        <taxon>Mucoromycota</taxon>
        <taxon>Glomeromycotina</taxon>
        <taxon>Glomeromycetes</taxon>
        <taxon>Diversisporales</taxon>
        <taxon>Gigasporaceae</taxon>
        <taxon>Gigaspora</taxon>
    </lineage>
</organism>
<accession>A0ABN7WH47</accession>
<proteinExistence type="predicted"/>
<name>A0ABN7WH47_GIGMA</name>
<dbReference type="EMBL" id="CAJVQB010044016">
    <property type="protein sequence ID" value="CAG8831603.1"/>
    <property type="molecule type" value="Genomic_DNA"/>
</dbReference>
<feature type="non-terminal residue" evidence="1">
    <location>
        <position position="1"/>
    </location>
</feature>
<evidence type="ECO:0000313" key="2">
    <source>
        <dbReference type="Proteomes" id="UP000789901"/>
    </source>
</evidence>
<evidence type="ECO:0000313" key="1">
    <source>
        <dbReference type="EMBL" id="CAG8831603.1"/>
    </source>
</evidence>
<reference evidence="1 2" key="1">
    <citation type="submission" date="2021-06" db="EMBL/GenBank/DDBJ databases">
        <authorList>
            <person name="Kallberg Y."/>
            <person name="Tangrot J."/>
            <person name="Rosling A."/>
        </authorList>
    </citation>
    <scope>NUCLEOTIDE SEQUENCE [LARGE SCALE GENOMIC DNA]</scope>
    <source>
        <strain evidence="1 2">120-4 pot B 10/14</strain>
    </source>
</reference>
<comment type="caution">
    <text evidence="1">The sequence shown here is derived from an EMBL/GenBank/DDBJ whole genome shotgun (WGS) entry which is preliminary data.</text>
</comment>
<protein>
    <submittedName>
        <fullName evidence="1">46165_t:CDS:1</fullName>
    </submittedName>
</protein>
<keyword evidence="2" id="KW-1185">Reference proteome</keyword>
<gene>
    <name evidence="1" type="ORF">GMARGA_LOCUS30721</name>
</gene>
<sequence length="302" mass="35252">SLLKVRIQQLQNNALTPESILVEKLVFTRKENKYSTTNQNIAPSQATGSNKIKESTNRYGIMFIKHLLNKDCSQVMSWIEVQNNTKKIATGKTPKWFTEVQQMLAEMEYPIAKVLLGVVIDRKKKIYANIGELLEGRIHKEEKNQKDIRNFYLFSREQTILTIIKQFLEITQELWSLYQSLRVPKMVRVSLIITNNVEIVDQRQLTASWEILNTGVRISLTTRTWPSLLKNILIAIRSLGTCLRENSRVKLTTNYKEIKQLINTTRNLRTYQRNQIEKYNLTATIQVVMIILNRKQIIIESK</sequence>